<reference evidence="2" key="2">
    <citation type="submission" date="2025-09" db="UniProtKB">
        <authorList>
            <consortium name="Ensembl"/>
        </authorList>
    </citation>
    <scope>IDENTIFICATION</scope>
</reference>
<dbReference type="Ensembl" id="ENSOKIT00005085460.1">
    <property type="protein sequence ID" value="ENSOKIP00005080221.1"/>
    <property type="gene ID" value="ENSOKIG00005034586.1"/>
</dbReference>
<protein>
    <submittedName>
        <fullName evidence="2">Uncharacterized LOC109879483</fullName>
    </submittedName>
</protein>
<reference evidence="2" key="1">
    <citation type="submission" date="2025-08" db="UniProtKB">
        <authorList>
            <consortium name="Ensembl"/>
        </authorList>
    </citation>
    <scope>IDENTIFICATION</scope>
</reference>
<keyword evidence="3" id="KW-1185">Reference proteome</keyword>
<evidence type="ECO:0000313" key="3">
    <source>
        <dbReference type="Proteomes" id="UP000694557"/>
    </source>
</evidence>
<proteinExistence type="predicted"/>
<dbReference type="GeneTree" id="ENSGT00940000178948"/>
<dbReference type="AlphaFoldDB" id="A0A8C7J168"/>
<sequence>MKTVALLFSFAFVLVFTAPTDETHLLITVIYEVNKILKGGLEFQALLDSLVPAGFDQDRCRANGPKDFCIAETILSAISHTRHRIPLNNISKISRVLKQYNKVRNHSDKSKLGCGVYSSLGCKFLSCQRSGMMAQTDWYPG</sequence>
<accession>A0A8C7J168</accession>
<feature type="signal peptide" evidence="1">
    <location>
        <begin position="1"/>
        <end position="17"/>
    </location>
</feature>
<organism evidence="2 3">
    <name type="scientific">Oncorhynchus kisutch</name>
    <name type="common">Coho salmon</name>
    <name type="synonym">Salmo kisutch</name>
    <dbReference type="NCBI Taxonomy" id="8019"/>
    <lineage>
        <taxon>Eukaryota</taxon>
        <taxon>Metazoa</taxon>
        <taxon>Chordata</taxon>
        <taxon>Craniata</taxon>
        <taxon>Vertebrata</taxon>
        <taxon>Euteleostomi</taxon>
        <taxon>Actinopterygii</taxon>
        <taxon>Neopterygii</taxon>
        <taxon>Teleostei</taxon>
        <taxon>Protacanthopterygii</taxon>
        <taxon>Salmoniformes</taxon>
        <taxon>Salmonidae</taxon>
        <taxon>Salmoninae</taxon>
        <taxon>Oncorhynchus</taxon>
    </lineage>
</organism>
<evidence type="ECO:0000313" key="2">
    <source>
        <dbReference type="Ensembl" id="ENSOKIP00005080221.1"/>
    </source>
</evidence>
<evidence type="ECO:0000256" key="1">
    <source>
        <dbReference type="SAM" id="SignalP"/>
    </source>
</evidence>
<feature type="chain" id="PRO_5034709517" evidence="1">
    <location>
        <begin position="18"/>
        <end position="141"/>
    </location>
</feature>
<name>A0A8C7J168_ONCKI</name>
<gene>
    <name evidence="2" type="primary">LOC109879483</name>
</gene>
<dbReference type="Proteomes" id="UP000694557">
    <property type="component" value="Unassembled WGS sequence"/>
</dbReference>
<keyword evidence="1" id="KW-0732">Signal</keyword>